<dbReference type="Pfam" id="PF16884">
    <property type="entry name" value="ADH_N_2"/>
    <property type="match status" value="1"/>
</dbReference>
<protein>
    <recommendedName>
        <fullName evidence="2">Oxidoreductase N-terminal domain-containing protein</fullName>
    </recommendedName>
</protein>
<dbReference type="EMBL" id="VIEB01000445">
    <property type="protein sequence ID" value="TQD90692.1"/>
    <property type="molecule type" value="Genomic_DNA"/>
</dbReference>
<keyword evidence="1" id="KW-0560">Oxidoreductase</keyword>
<dbReference type="Proteomes" id="UP000315295">
    <property type="component" value="Unassembled WGS sequence"/>
</dbReference>
<dbReference type="PANTHER" id="PTHR43205:SF7">
    <property type="entry name" value="PROSTAGLANDIN REDUCTASE 1"/>
    <property type="match status" value="1"/>
</dbReference>
<organism evidence="3 4">
    <name type="scientific">Malus baccata</name>
    <name type="common">Siberian crab apple</name>
    <name type="synonym">Pyrus baccata</name>
    <dbReference type="NCBI Taxonomy" id="106549"/>
    <lineage>
        <taxon>Eukaryota</taxon>
        <taxon>Viridiplantae</taxon>
        <taxon>Streptophyta</taxon>
        <taxon>Embryophyta</taxon>
        <taxon>Tracheophyta</taxon>
        <taxon>Spermatophyta</taxon>
        <taxon>Magnoliopsida</taxon>
        <taxon>eudicotyledons</taxon>
        <taxon>Gunneridae</taxon>
        <taxon>Pentapetalae</taxon>
        <taxon>rosids</taxon>
        <taxon>fabids</taxon>
        <taxon>Rosales</taxon>
        <taxon>Rosaceae</taxon>
        <taxon>Amygdaloideae</taxon>
        <taxon>Maleae</taxon>
        <taxon>Malus</taxon>
    </lineage>
</organism>
<dbReference type="GO" id="GO:0032440">
    <property type="term" value="F:2-alkenal reductase [NAD(P)H] activity"/>
    <property type="evidence" value="ECO:0007669"/>
    <property type="project" value="TreeGrafter"/>
</dbReference>
<accession>A0A540LWQ2</accession>
<sequence length="111" mass="12136">MEVTSNKHVILRDYVTGFPKESDMQLVTAAASKLKLPEGSTGVLVKNLYVSCDPYMRGRMTKREPGGSYVPSFVRGSPITGYGVAKVLESGDPMFKEGDFVWGMTGRVGRI</sequence>
<dbReference type="AlphaFoldDB" id="A0A540LWQ2"/>
<dbReference type="SUPFAM" id="SSF50129">
    <property type="entry name" value="GroES-like"/>
    <property type="match status" value="1"/>
</dbReference>
<dbReference type="Gene3D" id="3.90.180.10">
    <property type="entry name" value="Medium-chain alcohol dehydrogenases, catalytic domain"/>
    <property type="match status" value="1"/>
</dbReference>
<comment type="caution">
    <text evidence="3">The sequence shown here is derived from an EMBL/GenBank/DDBJ whole genome shotgun (WGS) entry which is preliminary data.</text>
</comment>
<name>A0A540LWQ2_MALBA</name>
<dbReference type="STRING" id="106549.A0A540LWQ2"/>
<dbReference type="PANTHER" id="PTHR43205">
    <property type="entry name" value="PROSTAGLANDIN REDUCTASE"/>
    <property type="match status" value="1"/>
</dbReference>
<dbReference type="InterPro" id="IPR011032">
    <property type="entry name" value="GroES-like_sf"/>
</dbReference>
<dbReference type="InterPro" id="IPR045010">
    <property type="entry name" value="MDR_fam"/>
</dbReference>
<keyword evidence="4" id="KW-1185">Reference proteome</keyword>
<gene>
    <name evidence="3" type="ORF">C1H46_023745</name>
</gene>
<dbReference type="InterPro" id="IPR041694">
    <property type="entry name" value="ADH_N_2"/>
</dbReference>
<proteinExistence type="predicted"/>
<feature type="domain" description="Oxidoreductase N-terminal" evidence="2">
    <location>
        <begin position="7"/>
        <end position="106"/>
    </location>
</feature>
<evidence type="ECO:0000313" key="4">
    <source>
        <dbReference type="Proteomes" id="UP000315295"/>
    </source>
</evidence>
<evidence type="ECO:0000313" key="3">
    <source>
        <dbReference type="EMBL" id="TQD90692.1"/>
    </source>
</evidence>
<reference evidence="3 4" key="1">
    <citation type="journal article" date="2019" name="G3 (Bethesda)">
        <title>Sequencing of a Wild Apple (Malus baccata) Genome Unravels the Differences Between Cultivated and Wild Apple Species Regarding Disease Resistance and Cold Tolerance.</title>
        <authorList>
            <person name="Chen X."/>
        </authorList>
    </citation>
    <scope>NUCLEOTIDE SEQUENCE [LARGE SCALE GENOMIC DNA]</scope>
    <source>
        <strain evidence="4">cv. Shandingzi</strain>
        <tissue evidence="3">Leaves</tissue>
    </source>
</reference>
<evidence type="ECO:0000256" key="1">
    <source>
        <dbReference type="ARBA" id="ARBA00023002"/>
    </source>
</evidence>
<evidence type="ECO:0000259" key="2">
    <source>
        <dbReference type="Pfam" id="PF16884"/>
    </source>
</evidence>